<dbReference type="PANTHER" id="PTHR33798:SF5">
    <property type="entry name" value="FLAVIN REDUCTASE LIKE DOMAIN-CONTAINING PROTEIN"/>
    <property type="match status" value="1"/>
</dbReference>
<comment type="caution">
    <text evidence="6">The sequence shown here is derived from an EMBL/GenBank/DDBJ whole genome shotgun (WGS) entry which is preliminary data.</text>
</comment>
<dbReference type="InterPro" id="IPR012349">
    <property type="entry name" value="Split_barrel_FMN-bd"/>
</dbReference>
<dbReference type="SMART" id="SM00903">
    <property type="entry name" value="Flavin_Reduct"/>
    <property type="match status" value="1"/>
</dbReference>
<dbReference type="Gene3D" id="2.30.110.10">
    <property type="entry name" value="Electron Transport, Fmn-binding Protein, Chain A"/>
    <property type="match status" value="1"/>
</dbReference>
<evidence type="ECO:0000256" key="4">
    <source>
        <dbReference type="ARBA" id="ARBA00038054"/>
    </source>
</evidence>
<dbReference type="GeneID" id="64597629"/>
<evidence type="ECO:0000256" key="2">
    <source>
        <dbReference type="ARBA" id="ARBA00022630"/>
    </source>
</evidence>
<reference evidence="6" key="1">
    <citation type="journal article" date="2020" name="New Phytol.">
        <title>Comparative genomics reveals dynamic genome evolution in host specialist ectomycorrhizal fungi.</title>
        <authorList>
            <person name="Lofgren L.A."/>
            <person name="Nguyen N.H."/>
            <person name="Vilgalys R."/>
            <person name="Ruytinx J."/>
            <person name="Liao H.L."/>
            <person name="Branco S."/>
            <person name="Kuo A."/>
            <person name="LaButti K."/>
            <person name="Lipzen A."/>
            <person name="Andreopoulos W."/>
            <person name="Pangilinan J."/>
            <person name="Riley R."/>
            <person name="Hundley H."/>
            <person name="Na H."/>
            <person name="Barry K."/>
            <person name="Grigoriev I.V."/>
            <person name="Stajich J.E."/>
            <person name="Kennedy P.G."/>
        </authorList>
    </citation>
    <scope>NUCLEOTIDE SEQUENCE</scope>
    <source>
        <strain evidence="6">S12</strain>
    </source>
</reference>
<dbReference type="PANTHER" id="PTHR33798">
    <property type="entry name" value="FLAVOPROTEIN OXYGENASE"/>
    <property type="match status" value="1"/>
</dbReference>
<sequence>MDKANIRKLLNSGIAPRPMTIVSTISEDGVENLASFSWFNTVTDYPPVISFGINRNAAGHLKDTTRNLKNGQGFAVNIISEAFIENANAAAVDAPPEVDEWTLSGLTKEKCVCVKIRASRVKESAFSMECEVIYQSIDITHPVTGEHDSTRILAHVKYFHVRKDMLTGRGAVDLTKFKPVGRVGDISYARVGDTYRIPIPLWAQEEAKIQEALKILAST</sequence>
<keyword evidence="3" id="KW-0288">FMN</keyword>
<evidence type="ECO:0000313" key="7">
    <source>
        <dbReference type="Proteomes" id="UP000719766"/>
    </source>
</evidence>
<dbReference type="EMBL" id="JABBWE010000067">
    <property type="protein sequence ID" value="KAG1788541.1"/>
    <property type="molecule type" value="Genomic_DNA"/>
</dbReference>
<dbReference type="Pfam" id="PF01613">
    <property type="entry name" value="Flavin_Reduct"/>
    <property type="match status" value="1"/>
</dbReference>
<keyword evidence="7" id="KW-1185">Reference proteome</keyword>
<comment type="cofactor">
    <cofactor evidence="1">
        <name>FMN</name>
        <dbReference type="ChEBI" id="CHEBI:58210"/>
    </cofactor>
</comment>
<organism evidence="6 7">
    <name type="scientific">Suillus plorans</name>
    <dbReference type="NCBI Taxonomy" id="116603"/>
    <lineage>
        <taxon>Eukaryota</taxon>
        <taxon>Fungi</taxon>
        <taxon>Dikarya</taxon>
        <taxon>Basidiomycota</taxon>
        <taxon>Agaricomycotina</taxon>
        <taxon>Agaricomycetes</taxon>
        <taxon>Agaricomycetidae</taxon>
        <taxon>Boletales</taxon>
        <taxon>Suillineae</taxon>
        <taxon>Suillaceae</taxon>
        <taxon>Suillus</taxon>
    </lineage>
</organism>
<comment type="similarity">
    <text evidence="4">Belongs to the flavoredoxin family.</text>
</comment>
<dbReference type="SUPFAM" id="SSF50475">
    <property type="entry name" value="FMN-binding split barrel"/>
    <property type="match status" value="1"/>
</dbReference>
<keyword evidence="2" id="KW-0285">Flavoprotein</keyword>
<dbReference type="InterPro" id="IPR002563">
    <property type="entry name" value="Flavin_Rdtase-like_dom"/>
</dbReference>
<evidence type="ECO:0000256" key="1">
    <source>
        <dbReference type="ARBA" id="ARBA00001917"/>
    </source>
</evidence>
<evidence type="ECO:0000313" key="6">
    <source>
        <dbReference type="EMBL" id="KAG1788541.1"/>
    </source>
</evidence>
<evidence type="ECO:0000256" key="3">
    <source>
        <dbReference type="ARBA" id="ARBA00022643"/>
    </source>
</evidence>
<feature type="domain" description="Flavin reductase like" evidence="5">
    <location>
        <begin position="12"/>
        <end position="171"/>
    </location>
</feature>
<accession>A0A9P7AFW9</accession>
<protein>
    <recommendedName>
        <fullName evidence="5">Flavin reductase like domain-containing protein</fullName>
    </recommendedName>
</protein>
<dbReference type="Proteomes" id="UP000719766">
    <property type="component" value="Unassembled WGS sequence"/>
</dbReference>
<dbReference type="RefSeq" id="XP_041155739.1">
    <property type="nucleotide sequence ID" value="XM_041303865.1"/>
</dbReference>
<dbReference type="GO" id="GO:0010181">
    <property type="term" value="F:FMN binding"/>
    <property type="evidence" value="ECO:0007669"/>
    <property type="project" value="InterPro"/>
</dbReference>
<dbReference type="AlphaFoldDB" id="A0A9P7AFW9"/>
<proteinExistence type="inferred from homology"/>
<evidence type="ECO:0000259" key="5">
    <source>
        <dbReference type="SMART" id="SM00903"/>
    </source>
</evidence>
<dbReference type="OrthoDB" id="298012at2759"/>
<name>A0A9P7AFW9_9AGAM</name>
<gene>
    <name evidence="6" type="ORF">HD556DRAFT_1402793</name>
</gene>